<dbReference type="GO" id="GO:0051604">
    <property type="term" value="P:protein maturation"/>
    <property type="evidence" value="ECO:0007669"/>
    <property type="project" value="InterPro"/>
</dbReference>
<dbReference type="InterPro" id="IPR057434">
    <property type="entry name" value="LMF1/2_N"/>
</dbReference>
<dbReference type="Pfam" id="PF25179">
    <property type="entry name" value="LMF1_C"/>
    <property type="match status" value="1"/>
</dbReference>
<evidence type="ECO:0000259" key="9">
    <source>
        <dbReference type="Pfam" id="PF25179"/>
    </source>
</evidence>
<accession>A0A4S4FM90</accession>
<dbReference type="InterPro" id="IPR057433">
    <property type="entry name" value="LMF1/2_C"/>
</dbReference>
<comment type="caution">
    <text evidence="10">The sequence shown here is derived from an EMBL/GenBank/DDBJ whole genome shotgun (WGS) entry which is preliminary data.</text>
</comment>
<sequence length="483" mass="54997">MGWFDAPDYEFAREVLQRGTAAIFLVAFLSSLGQFRVLVGEHGLIPRAARPLRIRRLRAASRRRARPTLFRHWYSDRLLVAVCVAGVVLAASVVVGIPQAGPPWVPLLVFLVLWLLYMSIVNAGGTFYGFGWEMLLLEAGFTVGFLGSHQVPPPTPVLLLVAWLVFRLEFGAGMIKMRGGSEWRDLTALYYHHETQPMPNPLSRQAHLLPKWMHRGEVLGNHVAQLVVPFFLFAPAPVADVAAMIVILTQLWLIITGNFAWLNWLTVVLAFSRVSDPIAHAVVPAIPERWTDATTSPVWWIVVVGAASALLVVLSWWPLRNLFSRRQLMNASFNRWQLANAYGAFGTVTRERIEVVIEATLDEDPREATWQEYAFKGKPGDVRRIPRQWAPYHLRLDWLMWFLPLGSVHEDWLYALLGKLLEADAATLRMLRHTPFGSVRPRFVRVRTYRYRFSTRAELRSSGDRWVRESVRVEIGPAALRDE</sequence>
<feature type="transmembrane region" description="Helical" evidence="7">
    <location>
        <begin position="104"/>
        <end position="123"/>
    </location>
</feature>
<reference evidence="10 11" key="1">
    <citation type="submission" date="2019-04" db="EMBL/GenBank/DDBJ databases">
        <authorList>
            <person name="Jiang L."/>
        </authorList>
    </citation>
    <scope>NUCLEOTIDE SEQUENCE [LARGE SCALE GENOMIC DNA]</scope>
    <source>
        <strain evidence="10 11">YIM 131861</strain>
    </source>
</reference>
<dbReference type="Pfam" id="PF06762">
    <property type="entry name" value="LMF1"/>
    <property type="match status" value="1"/>
</dbReference>
<keyword evidence="4" id="KW-0256">Endoplasmic reticulum</keyword>
<keyword evidence="3 7" id="KW-0812">Transmembrane</keyword>
<keyword evidence="11" id="KW-1185">Reference proteome</keyword>
<evidence type="ECO:0000256" key="2">
    <source>
        <dbReference type="ARBA" id="ARBA00005512"/>
    </source>
</evidence>
<name>A0A4S4FM90_9MICO</name>
<feature type="transmembrane region" description="Helical" evidence="7">
    <location>
        <begin position="20"/>
        <end position="39"/>
    </location>
</feature>
<dbReference type="PANTHER" id="PTHR14463">
    <property type="entry name" value="LIPASE MATURATION FACTOR"/>
    <property type="match status" value="1"/>
</dbReference>
<evidence type="ECO:0000256" key="7">
    <source>
        <dbReference type="SAM" id="Phobius"/>
    </source>
</evidence>
<keyword evidence="6 7" id="KW-0472">Membrane</keyword>
<feature type="transmembrane region" description="Helical" evidence="7">
    <location>
        <begin position="230"/>
        <end position="255"/>
    </location>
</feature>
<proteinExistence type="inferred from homology"/>
<dbReference type="InterPro" id="IPR009613">
    <property type="entry name" value="LMF"/>
</dbReference>
<keyword evidence="5 7" id="KW-1133">Transmembrane helix</keyword>
<evidence type="ECO:0000256" key="6">
    <source>
        <dbReference type="ARBA" id="ARBA00023136"/>
    </source>
</evidence>
<evidence type="ECO:0000256" key="3">
    <source>
        <dbReference type="ARBA" id="ARBA00022692"/>
    </source>
</evidence>
<evidence type="ECO:0000313" key="10">
    <source>
        <dbReference type="EMBL" id="THG31338.1"/>
    </source>
</evidence>
<evidence type="ECO:0000313" key="11">
    <source>
        <dbReference type="Proteomes" id="UP000307380"/>
    </source>
</evidence>
<dbReference type="PANTHER" id="PTHR14463:SF10">
    <property type="entry name" value="LIPASE MATURATION FACTOR 1"/>
    <property type="match status" value="1"/>
</dbReference>
<dbReference type="AlphaFoldDB" id="A0A4S4FM90"/>
<evidence type="ECO:0000256" key="4">
    <source>
        <dbReference type="ARBA" id="ARBA00022824"/>
    </source>
</evidence>
<evidence type="ECO:0000259" key="8">
    <source>
        <dbReference type="Pfam" id="PF06762"/>
    </source>
</evidence>
<dbReference type="RefSeq" id="WP_136425105.1">
    <property type="nucleotide sequence ID" value="NZ_SSSN01000011.1"/>
</dbReference>
<feature type="domain" description="Lipase maturation factor 1/2 N-terminal" evidence="8">
    <location>
        <begin position="128"/>
        <end position="277"/>
    </location>
</feature>
<feature type="transmembrane region" description="Helical" evidence="7">
    <location>
        <begin position="78"/>
        <end position="98"/>
    </location>
</feature>
<evidence type="ECO:0000256" key="1">
    <source>
        <dbReference type="ARBA" id="ARBA00004477"/>
    </source>
</evidence>
<dbReference type="Proteomes" id="UP000307380">
    <property type="component" value="Unassembled WGS sequence"/>
</dbReference>
<feature type="domain" description="Lipase maturation factor 1/2 C-terminal" evidence="9">
    <location>
        <begin position="338"/>
        <end position="472"/>
    </location>
</feature>
<dbReference type="OrthoDB" id="9793230at2"/>
<gene>
    <name evidence="10" type="ORF">E6C70_13680</name>
</gene>
<feature type="transmembrane region" description="Helical" evidence="7">
    <location>
        <begin position="298"/>
        <end position="319"/>
    </location>
</feature>
<evidence type="ECO:0000256" key="5">
    <source>
        <dbReference type="ARBA" id="ARBA00022989"/>
    </source>
</evidence>
<organism evidence="10 11">
    <name type="scientific">Orlajensenia flava</name>
    <dbReference type="NCBI Taxonomy" id="2565934"/>
    <lineage>
        <taxon>Bacteria</taxon>
        <taxon>Bacillati</taxon>
        <taxon>Actinomycetota</taxon>
        <taxon>Actinomycetes</taxon>
        <taxon>Micrococcales</taxon>
        <taxon>Microbacteriaceae</taxon>
        <taxon>Orlajensenia</taxon>
    </lineage>
</organism>
<comment type="similarity">
    <text evidence="2">Belongs to the lipase maturation factor family.</text>
</comment>
<protein>
    <submittedName>
        <fullName evidence="10">Lipase maturation factor family protein</fullName>
    </submittedName>
</protein>
<dbReference type="EMBL" id="SSSN01000011">
    <property type="protein sequence ID" value="THG31338.1"/>
    <property type="molecule type" value="Genomic_DNA"/>
</dbReference>
<comment type="subcellular location">
    <subcellularLocation>
        <location evidence="1">Endoplasmic reticulum membrane</location>
        <topology evidence="1">Multi-pass membrane protein</topology>
    </subcellularLocation>
</comment>